<dbReference type="RefSeq" id="WP_052727908.1">
    <property type="nucleotide sequence ID" value="NZ_CP009520.1"/>
</dbReference>
<organism evidence="2 3">
    <name type="scientific">Methanosarcina vacuolata Z-761</name>
    <dbReference type="NCBI Taxonomy" id="1434123"/>
    <lineage>
        <taxon>Archaea</taxon>
        <taxon>Methanobacteriati</taxon>
        <taxon>Methanobacteriota</taxon>
        <taxon>Stenosarchaea group</taxon>
        <taxon>Methanomicrobia</taxon>
        <taxon>Methanosarcinales</taxon>
        <taxon>Methanosarcinaceae</taxon>
        <taxon>Methanosarcina</taxon>
    </lineage>
</organism>
<sequence length="225" mass="25066">MIVNKKFGISAIFATILLAVILPASIASAQENETTQENMTMELTFGPETFDKLKNDPYCVAAYGSIPDFTTSEERYQWIDTLSNILDNLYNASFMQDQENLKYFDPFGPVKTSGVTFDGIIEISVNNSSEVDEPLLDEFYQLIDTKANSMGVKEVPVVFMREDNLPLDNLEPPSSTENYENSVNDSISNTSDSNETKSNKVSSTPGFELLGSLVCLYGGWKLRKK</sequence>
<feature type="region of interest" description="Disordered" evidence="1">
    <location>
        <begin position="168"/>
        <end position="203"/>
    </location>
</feature>
<proteinExistence type="predicted"/>
<dbReference type="AlphaFoldDB" id="A0A0E3Q4A5"/>
<gene>
    <name evidence="2" type="ORF">MSVAZ_1269</name>
</gene>
<dbReference type="Proteomes" id="UP000033096">
    <property type="component" value="Chromosome"/>
</dbReference>
<dbReference type="EMBL" id="CP009520">
    <property type="protein sequence ID" value="AKB43538.1"/>
    <property type="molecule type" value="Genomic_DNA"/>
</dbReference>
<dbReference type="GeneID" id="69101625"/>
<evidence type="ECO:0000313" key="3">
    <source>
        <dbReference type="Proteomes" id="UP000033096"/>
    </source>
</evidence>
<dbReference type="KEGG" id="mvc:MSVAZ_1269"/>
<dbReference type="HOGENOM" id="CLU_071221_0_0_2"/>
<evidence type="ECO:0000256" key="1">
    <source>
        <dbReference type="SAM" id="MobiDB-lite"/>
    </source>
</evidence>
<accession>A0A0E3Q4A5</accession>
<reference evidence="2 3" key="1">
    <citation type="submission" date="2014-07" db="EMBL/GenBank/DDBJ databases">
        <title>Methanogenic archaea and the global carbon cycle.</title>
        <authorList>
            <person name="Henriksen J.R."/>
            <person name="Luke J."/>
            <person name="Reinhart S."/>
            <person name="Benedict M.N."/>
            <person name="Youngblut N.D."/>
            <person name="Metcalf M.E."/>
            <person name="Whitaker R.J."/>
            <person name="Metcalf W.W."/>
        </authorList>
    </citation>
    <scope>NUCLEOTIDE SEQUENCE [LARGE SCALE GENOMIC DNA]</scope>
    <source>
        <strain evidence="2 3">Z-761</strain>
    </source>
</reference>
<name>A0A0E3Q4A5_9EURY</name>
<protein>
    <submittedName>
        <fullName evidence="2">Uncharacterized protein</fullName>
    </submittedName>
</protein>
<feature type="compositionally biased region" description="Polar residues" evidence="1">
    <location>
        <begin position="172"/>
        <end position="193"/>
    </location>
</feature>
<evidence type="ECO:0000313" key="2">
    <source>
        <dbReference type="EMBL" id="AKB43538.1"/>
    </source>
</evidence>
<keyword evidence="3" id="KW-1185">Reference proteome</keyword>
<dbReference type="PATRIC" id="fig|1434123.4.peg.1508"/>